<accession>A0ABQ9TIT1</accession>
<keyword evidence="2" id="KW-1185">Reference proteome</keyword>
<dbReference type="Proteomes" id="UP001266305">
    <property type="component" value="Unassembled WGS sequence"/>
</dbReference>
<dbReference type="EMBL" id="JASSZA010000022">
    <property type="protein sequence ID" value="KAK2084643.1"/>
    <property type="molecule type" value="Genomic_DNA"/>
</dbReference>
<evidence type="ECO:0000313" key="1">
    <source>
        <dbReference type="EMBL" id="KAK2084643.1"/>
    </source>
</evidence>
<protein>
    <submittedName>
        <fullName evidence="1">Uncharacterized protein</fullName>
    </submittedName>
</protein>
<comment type="caution">
    <text evidence="1">The sequence shown here is derived from an EMBL/GenBank/DDBJ whole genome shotgun (WGS) entry which is preliminary data.</text>
</comment>
<name>A0ABQ9TIT1_SAGOE</name>
<evidence type="ECO:0000313" key="2">
    <source>
        <dbReference type="Proteomes" id="UP001266305"/>
    </source>
</evidence>
<proteinExistence type="predicted"/>
<sequence length="81" mass="8996">MEEKPLGEPTQVVSKFKLSTKVESTGHWLVEDHARIWEVLKTEEPAPQASLANLYSGAVGTAMTGEQVNQEYVFCMLVTTQ</sequence>
<reference evidence="1 2" key="1">
    <citation type="submission" date="2023-05" db="EMBL/GenBank/DDBJ databases">
        <title>B98-5 Cell Line De Novo Hybrid Assembly: An Optical Mapping Approach.</title>
        <authorList>
            <person name="Kananen K."/>
            <person name="Auerbach J.A."/>
            <person name="Kautto E."/>
            <person name="Blachly J.S."/>
        </authorList>
    </citation>
    <scope>NUCLEOTIDE SEQUENCE [LARGE SCALE GENOMIC DNA]</scope>
    <source>
        <strain evidence="1">B95-8</strain>
        <tissue evidence="1">Cell line</tissue>
    </source>
</reference>
<organism evidence="1 2">
    <name type="scientific">Saguinus oedipus</name>
    <name type="common">Cotton-top tamarin</name>
    <name type="synonym">Oedipomidas oedipus</name>
    <dbReference type="NCBI Taxonomy" id="9490"/>
    <lineage>
        <taxon>Eukaryota</taxon>
        <taxon>Metazoa</taxon>
        <taxon>Chordata</taxon>
        <taxon>Craniata</taxon>
        <taxon>Vertebrata</taxon>
        <taxon>Euteleostomi</taxon>
        <taxon>Mammalia</taxon>
        <taxon>Eutheria</taxon>
        <taxon>Euarchontoglires</taxon>
        <taxon>Primates</taxon>
        <taxon>Haplorrhini</taxon>
        <taxon>Platyrrhini</taxon>
        <taxon>Cebidae</taxon>
        <taxon>Callitrichinae</taxon>
        <taxon>Saguinus</taxon>
    </lineage>
</organism>
<gene>
    <name evidence="1" type="ORF">P7K49_037676</name>
</gene>